<accession>A0A1F5B0K5</accession>
<keyword evidence="2" id="KW-0648">Protein biosynthesis</keyword>
<dbReference type="PRINTS" id="PR01576">
    <property type="entry name" value="PDEFORMYLASE"/>
</dbReference>
<comment type="caution">
    <text evidence="3">The sequence shown here is derived from an EMBL/GenBank/DDBJ whole genome shotgun (WGS) entry which is preliminary data.</text>
</comment>
<organism evidence="3 4">
    <name type="scientific">Candidatus Azambacteria bacterium RBG_16_47_10</name>
    <dbReference type="NCBI Taxonomy" id="1797292"/>
    <lineage>
        <taxon>Bacteria</taxon>
        <taxon>Candidatus Azamiibacteriota</taxon>
    </lineage>
</organism>
<dbReference type="CDD" id="cd00487">
    <property type="entry name" value="Pep_deformylase"/>
    <property type="match status" value="1"/>
</dbReference>
<dbReference type="EC" id="3.5.1.88" evidence="2"/>
<comment type="similarity">
    <text evidence="1 2">Belongs to the polypeptide deformylase family.</text>
</comment>
<comment type="cofactor">
    <cofactor evidence="2">
        <name>Fe(2+)</name>
        <dbReference type="ChEBI" id="CHEBI:29033"/>
    </cofactor>
    <text evidence="2">Binds 1 Fe(2+) ion.</text>
</comment>
<feature type="active site" evidence="2">
    <location>
        <position position="139"/>
    </location>
</feature>
<name>A0A1F5B0K5_9BACT</name>
<dbReference type="HAMAP" id="MF_00163">
    <property type="entry name" value="Pep_deformylase"/>
    <property type="match status" value="1"/>
</dbReference>
<dbReference type="PIRSF" id="PIRSF004749">
    <property type="entry name" value="Pep_def"/>
    <property type="match status" value="1"/>
</dbReference>
<feature type="binding site" evidence="2">
    <location>
        <position position="138"/>
    </location>
    <ligand>
        <name>Fe cation</name>
        <dbReference type="ChEBI" id="CHEBI:24875"/>
    </ligand>
</feature>
<dbReference type="NCBIfam" id="NF001159">
    <property type="entry name" value="PRK00150.1-3"/>
    <property type="match status" value="1"/>
</dbReference>
<sequence>MAILPIQTEAQTTNTILRARSAEVTDIADPDIQQCIRDMHETLATMENGVGLAAPQVGRNLRIFVVSPELGLRQTVFINPVITKISHETERMEEGCLSLPGEYGMITRATSVKVEAYNERGRKFKLKGEGLAAQLIQHEIGHLDGALFKDHAEKMFDISDIKKKS</sequence>
<dbReference type="GO" id="GO:0042586">
    <property type="term" value="F:peptide deformylase activity"/>
    <property type="evidence" value="ECO:0007669"/>
    <property type="project" value="UniProtKB-UniRule"/>
</dbReference>
<comment type="function">
    <text evidence="2">Removes the formyl group from the N-terminal Met of newly synthesized proteins. Requires at least a dipeptide for an efficient rate of reaction. N-terminal L-methionine is a prerequisite for activity but the enzyme has broad specificity at other positions.</text>
</comment>
<keyword evidence="2" id="KW-0408">Iron</keyword>
<dbReference type="GO" id="GO:0006412">
    <property type="term" value="P:translation"/>
    <property type="evidence" value="ECO:0007669"/>
    <property type="project" value="UniProtKB-UniRule"/>
</dbReference>
<evidence type="ECO:0000256" key="2">
    <source>
        <dbReference type="HAMAP-Rule" id="MF_00163"/>
    </source>
</evidence>
<dbReference type="Gene3D" id="3.90.45.10">
    <property type="entry name" value="Peptide deformylase"/>
    <property type="match status" value="1"/>
</dbReference>
<proteinExistence type="inferred from homology"/>
<keyword evidence="2" id="KW-0378">Hydrolase</keyword>
<evidence type="ECO:0000313" key="4">
    <source>
        <dbReference type="Proteomes" id="UP000176639"/>
    </source>
</evidence>
<dbReference type="PANTHER" id="PTHR10458">
    <property type="entry name" value="PEPTIDE DEFORMYLASE"/>
    <property type="match status" value="1"/>
</dbReference>
<evidence type="ECO:0000256" key="1">
    <source>
        <dbReference type="ARBA" id="ARBA00010759"/>
    </source>
</evidence>
<dbReference type="InterPro" id="IPR036821">
    <property type="entry name" value="Peptide_deformylase_sf"/>
</dbReference>
<feature type="binding site" evidence="2">
    <location>
        <position position="142"/>
    </location>
    <ligand>
        <name>Fe cation</name>
        <dbReference type="ChEBI" id="CHEBI:24875"/>
    </ligand>
</feature>
<evidence type="ECO:0000313" key="3">
    <source>
        <dbReference type="EMBL" id="OGD24155.1"/>
    </source>
</evidence>
<comment type="catalytic activity">
    <reaction evidence="2">
        <text>N-terminal N-formyl-L-methionyl-[peptide] + H2O = N-terminal L-methionyl-[peptide] + formate</text>
        <dbReference type="Rhea" id="RHEA:24420"/>
        <dbReference type="Rhea" id="RHEA-COMP:10639"/>
        <dbReference type="Rhea" id="RHEA-COMP:10640"/>
        <dbReference type="ChEBI" id="CHEBI:15377"/>
        <dbReference type="ChEBI" id="CHEBI:15740"/>
        <dbReference type="ChEBI" id="CHEBI:49298"/>
        <dbReference type="ChEBI" id="CHEBI:64731"/>
        <dbReference type="EC" id="3.5.1.88"/>
    </reaction>
</comment>
<feature type="binding site" evidence="2">
    <location>
        <position position="96"/>
    </location>
    <ligand>
        <name>Fe cation</name>
        <dbReference type="ChEBI" id="CHEBI:24875"/>
    </ligand>
</feature>
<dbReference type="PANTHER" id="PTHR10458:SF22">
    <property type="entry name" value="PEPTIDE DEFORMYLASE"/>
    <property type="match status" value="1"/>
</dbReference>
<dbReference type="Pfam" id="PF01327">
    <property type="entry name" value="Pep_deformylase"/>
    <property type="match status" value="1"/>
</dbReference>
<dbReference type="AlphaFoldDB" id="A0A1F5B0K5"/>
<dbReference type="NCBIfam" id="TIGR00079">
    <property type="entry name" value="pept_deformyl"/>
    <property type="match status" value="1"/>
</dbReference>
<protein>
    <recommendedName>
        <fullName evidence="2">Peptide deformylase</fullName>
        <shortName evidence="2">PDF</shortName>
        <ecNumber evidence="2">3.5.1.88</ecNumber>
    </recommendedName>
    <alternativeName>
        <fullName evidence="2">Polypeptide deformylase</fullName>
    </alternativeName>
</protein>
<dbReference type="InterPro" id="IPR023635">
    <property type="entry name" value="Peptide_deformylase"/>
</dbReference>
<dbReference type="Proteomes" id="UP000176639">
    <property type="component" value="Unassembled WGS sequence"/>
</dbReference>
<dbReference type="GO" id="GO:0046872">
    <property type="term" value="F:metal ion binding"/>
    <property type="evidence" value="ECO:0007669"/>
    <property type="project" value="UniProtKB-KW"/>
</dbReference>
<gene>
    <name evidence="2" type="primary">def</name>
    <name evidence="3" type="ORF">A2Z10_00520</name>
</gene>
<reference evidence="3 4" key="1">
    <citation type="journal article" date="2016" name="Nat. Commun.">
        <title>Thousands of microbial genomes shed light on interconnected biogeochemical processes in an aquifer system.</title>
        <authorList>
            <person name="Anantharaman K."/>
            <person name="Brown C.T."/>
            <person name="Hug L.A."/>
            <person name="Sharon I."/>
            <person name="Castelle C.J."/>
            <person name="Probst A.J."/>
            <person name="Thomas B.C."/>
            <person name="Singh A."/>
            <person name="Wilkins M.J."/>
            <person name="Karaoz U."/>
            <person name="Brodie E.L."/>
            <person name="Williams K.H."/>
            <person name="Hubbard S.S."/>
            <person name="Banfield J.F."/>
        </authorList>
    </citation>
    <scope>NUCLEOTIDE SEQUENCE [LARGE SCALE GENOMIC DNA]</scope>
</reference>
<keyword evidence="2" id="KW-0479">Metal-binding</keyword>
<dbReference type="EMBL" id="MEYI01000012">
    <property type="protein sequence ID" value="OGD24155.1"/>
    <property type="molecule type" value="Genomic_DNA"/>
</dbReference>
<dbReference type="SUPFAM" id="SSF56420">
    <property type="entry name" value="Peptide deformylase"/>
    <property type="match status" value="1"/>
</dbReference>